<dbReference type="NCBIfam" id="TIGR01140">
    <property type="entry name" value="L_thr_O3P_dcar"/>
    <property type="match status" value="1"/>
</dbReference>
<dbReference type="GO" id="GO:0048472">
    <property type="term" value="F:threonine-phosphate decarboxylase activity"/>
    <property type="evidence" value="ECO:0007669"/>
    <property type="project" value="UniProtKB-EC"/>
</dbReference>
<dbReference type="InterPro" id="IPR005860">
    <property type="entry name" value="CobD"/>
</dbReference>
<dbReference type="EMBL" id="WMQE01000002">
    <property type="protein sequence ID" value="MTK20035.1"/>
    <property type="molecule type" value="Genomic_DNA"/>
</dbReference>
<dbReference type="GO" id="GO:0030170">
    <property type="term" value="F:pyridoxal phosphate binding"/>
    <property type="evidence" value="ECO:0007669"/>
    <property type="project" value="InterPro"/>
</dbReference>
<dbReference type="InterPro" id="IPR015424">
    <property type="entry name" value="PyrdxlP-dep_Trfase"/>
</dbReference>
<dbReference type="InterPro" id="IPR004839">
    <property type="entry name" value="Aminotransferase_I/II_large"/>
</dbReference>
<dbReference type="InterPro" id="IPR004838">
    <property type="entry name" value="NHTrfase_class1_PyrdxlP-BS"/>
</dbReference>
<reference evidence="11 12" key="1">
    <citation type="journal article" date="2019" name="Nat. Med.">
        <title>A library of human gut bacterial isolates paired with longitudinal multiomics data enables mechanistic microbiome research.</title>
        <authorList>
            <person name="Poyet M."/>
            <person name="Groussin M."/>
            <person name="Gibbons S.M."/>
            <person name="Avila-Pacheco J."/>
            <person name="Jiang X."/>
            <person name="Kearney S.M."/>
            <person name="Perrotta A.R."/>
            <person name="Berdy B."/>
            <person name="Zhao S."/>
            <person name="Lieberman T.D."/>
            <person name="Swanson P.K."/>
            <person name="Smith M."/>
            <person name="Roesemann S."/>
            <person name="Alexander J.E."/>
            <person name="Rich S.A."/>
            <person name="Livny J."/>
            <person name="Vlamakis H."/>
            <person name="Clish C."/>
            <person name="Bullock K."/>
            <person name="Deik A."/>
            <person name="Scott J."/>
            <person name="Pierce K.A."/>
            <person name="Xavier R.J."/>
            <person name="Alm E.J."/>
        </authorList>
    </citation>
    <scope>NUCLEOTIDE SEQUENCE [LARGE SCALE GENOMIC DNA]</scope>
    <source>
        <strain evidence="11 12">BIOML-A198</strain>
    </source>
</reference>
<evidence type="ECO:0000256" key="5">
    <source>
        <dbReference type="ARBA" id="ARBA00022573"/>
    </source>
</evidence>
<dbReference type="CDD" id="cd00609">
    <property type="entry name" value="AAT_like"/>
    <property type="match status" value="1"/>
</dbReference>
<dbReference type="OrthoDB" id="9802872at2"/>
<keyword evidence="6" id="KW-0663">Pyridoxal phosphate</keyword>
<evidence type="ECO:0000256" key="9">
    <source>
        <dbReference type="ARBA" id="ARBA00048531"/>
    </source>
</evidence>
<feature type="domain" description="Aminotransferase class I/classII large" evidence="10">
    <location>
        <begin position="23"/>
        <end position="349"/>
    </location>
</feature>
<dbReference type="PROSITE" id="PS00105">
    <property type="entry name" value="AA_TRANSFER_CLASS_1"/>
    <property type="match status" value="1"/>
</dbReference>
<keyword evidence="7 11" id="KW-0456">Lyase</keyword>
<evidence type="ECO:0000259" key="10">
    <source>
        <dbReference type="Pfam" id="PF00155"/>
    </source>
</evidence>
<protein>
    <recommendedName>
        <fullName evidence="4">threonine-phosphate decarboxylase</fullName>
        <ecNumber evidence="4">4.1.1.81</ecNumber>
    </recommendedName>
    <alternativeName>
        <fullName evidence="8">L-threonine-O-3-phosphate decarboxylase</fullName>
    </alternativeName>
</protein>
<organism evidence="11 12">
    <name type="scientific">Turicibacter sanguinis</name>
    <dbReference type="NCBI Taxonomy" id="154288"/>
    <lineage>
        <taxon>Bacteria</taxon>
        <taxon>Bacillati</taxon>
        <taxon>Bacillota</taxon>
        <taxon>Erysipelotrichia</taxon>
        <taxon>Erysipelotrichales</taxon>
        <taxon>Turicibacteraceae</taxon>
        <taxon>Turicibacter</taxon>
    </lineage>
</organism>
<dbReference type="Gene3D" id="3.40.640.10">
    <property type="entry name" value="Type I PLP-dependent aspartate aminotransferase-like (Major domain)"/>
    <property type="match status" value="1"/>
</dbReference>
<dbReference type="PANTHER" id="PTHR42885:SF1">
    <property type="entry name" value="THREONINE-PHOSPHATE DECARBOXYLASE"/>
    <property type="match status" value="1"/>
</dbReference>
<dbReference type="PANTHER" id="PTHR42885">
    <property type="entry name" value="HISTIDINOL-PHOSPHATE AMINOTRANSFERASE-RELATED"/>
    <property type="match status" value="1"/>
</dbReference>
<evidence type="ECO:0000256" key="8">
    <source>
        <dbReference type="ARBA" id="ARBA00029996"/>
    </source>
</evidence>
<evidence type="ECO:0000256" key="1">
    <source>
        <dbReference type="ARBA" id="ARBA00001933"/>
    </source>
</evidence>
<evidence type="ECO:0000256" key="2">
    <source>
        <dbReference type="ARBA" id="ARBA00003444"/>
    </source>
</evidence>
<dbReference type="InterPro" id="IPR015421">
    <property type="entry name" value="PyrdxlP-dep_Trfase_major"/>
</dbReference>
<sequence>MNLGHGGNIAQIARLHGIFEDSIIDFSANINPLGLCPNVLEAMIQSLDNIVHYPDITYYDLKRAIANYENIKEEQIILGNGAAEVIFNVVRALQPKKALLFAPTFSEYEDALKSMECQIEHYILKEDFKLEDGFIDAIKEGIDVLFICNPNNPTGVLTPKEFILKVLKKAVQTKTKVVVDESFLDFVENKEDYCMISDVNQFKQLIVVKSLTKFFAFPGIRVGYGVLSDQHLIEQINKIAVPWAINTVANFGAQVALTQTEYISKTLTYVKEENEFLYTALEKFDSLTVYRGAVNFLFFKCKVSLDLKQELLKDGILIRSCDNYVGLSAGFYRVAVRTRAENLALINALEGILI</sequence>
<evidence type="ECO:0000256" key="4">
    <source>
        <dbReference type="ARBA" id="ARBA00012285"/>
    </source>
</evidence>
<evidence type="ECO:0000313" key="11">
    <source>
        <dbReference type="EMBL" id="MTK20035.1"/>
    </source>
</evidence>
<dbReference type="GeneID" id="60058760"/>
<comment type="cofactor">
    <cofactor evidence="1">
        <name>pyridoxal 5'-phosphate</name>
        <dbReference type="ChEBI" id="CHEBI:597326"/>
    </cofactor>
</comment>
<evidence type="ECO:0000313" key="12">
    <source>
        <dbReference type="Proteomes" id="UP000487649"/>
    </source>
</evidence>
<dbReference type="GO" id="GO:0009236">
    <property type="term" value="P:cobalamin biosynthetic process"/>
    <property type="evidence" value="ECO:0007669"/>
    <property type="project" value="UniProtKB-KW"/>
</dbReference>
<dbReference type="InterPro" id="IPR015422">
    <property type="entry name" value="PyrdxlP-dep_Trfase_small"/>
</dbReference>
<comment type="function">
    <text evidence="2">Decarboxylates L-threonine-O-3-phosphate to yield (R)-1-amino-2-propanol O-2-phosphate, the precursor for the linkage between the nucleotide loop and the corrin ring in cobalamin.</text>
</comment>
<keyword evidence="5" id="KW-0169">Cobalamin biosynthesis</keyword>
<evidence type="ECO:0000256" key="3">
    <source>
        <dbReference type="ARBA" id="ARBA00004953"/>
    </source>
</evidence>
<comment type="catalytic activity">
    <reaction evidence="9">
        <text>O-phospho-L-threonine + H(+) = (R)-1-aminopropan-2-yl phosphate + CO2</text>
        <dbReference type="Rhea" id="RHEA:11492"/>
        <dbReference type="ChEBI" id="CHEBI:15378"/>
        <dbReference type="ChEBI" id="CHEBI:16526"/>
        <dbReference type="ChEBI" id="CHEBI:58563"/>
        <dbReference type="ChEBI" id="CHEBI:58675"/>
        <dbReference type="EC" id="4.1.1.81"/>
    </reaction>
</comment>
<dbReference type="Pfam" id="PF00155">
    <property type="entry name" value="Aminotran_1_2"/>
    <property type="match status" value="1"/>
</dbReference>
<comment type="caution">
    <text evidence="11">The sequence shown here is derived from an EMBL/GenBank/DDBJ whole genome shotgun (WGS) entry which is preliminary data.</text>
</comment>
<dbReference type="SUPFAM" id="SSF53383">
    <property type="entry name" value="PLP-dependent transferases"/>
    <property type="match status" value="1"/>
</dbReference>
<dbReference type="AlphaFoldDB" id="A0A173SAQ5"/>
<dbReference type="Gene3D" id="3.90.1150.10">
    <property type="entry name" value="Aspartate Aminotransferase, domain 1"/>
    <property type="match status" value="1"/>
</dbReference>
<name>A0A173SAQ5_9FIRM</name>
<dbReference type="RefSeq" id="WP_006784178.1">
    <property type="nucleotide sequence ID" value="NZ_CABJBH010000006.1"/>
</dbReference>
<evidence type="ECO:0000256" key="7">
    <source>
        <dbReference type="ARBA" id="ARBA00023239"/>
    </source>
</evidence>
<comment type="pathway">
    <text evidence="3">Cofactor biosynthesis; adenosylcobalamin biosynthesis.</text>
</comment>
<proteinExistence type="predicted"/>
<dbReference type="EC" id="4.1.1.81" evidence="4"/>
<gene>
    <name evidence="11" type="ORF">GMA92_01115</name>
</gene>
<dbReference type="Proteomes" id="UP000487649">
    <property type="component" value="Unassembled WGS sequence"/>
</dbReference>
<accession>A0A173SAQ5</accession>
<evidence type="ECO:0000256" key="6">
    <source>
        <dbReference type="ARBA" id="ARBA00022898"/>
    </source>
</evidence>